<proteinExistence type="predicted"/>
<protein>
    <submittedName>
        <fullName evidence="6">FCD domain-containing protein</fullName>
    </submittedName>
</protein>
<evidence type="ECO:0000313" key="6">
    <source>
        <dbReference type="EMBL" id="SSA48170.1"/>
    </source>
</evidence>
<evidence type="ECO:0000259" key="4">
    <source>
        <dbReference type="Pfam" id="PF07729"/>
    </source>
</evidence>
<gene>
    <name evidence="5" type="ORF">BCF38_10759</name>
    <name evidence="6" type="ORF">SAMN05421539_10759</name>
</gene>
<evidence type="ECO:0000313" key="7">
    <source>
        <dbReference type="Proteomes" id="UP000245839"/>
    </source>
</evidence>
<dbReference type="Pfam" id="PF07729">
    <property type="entry name" value="FCD"/>
    <property type="match status" value="1"/>
</dbReference>
<dbReference type="Gene3D" id="1.20.120.530">
    <property type="entry name" value="GntR ligand-binding domain-like"/>
    <property type="match status" value="1"/>
</dbReference>
<keyword evidence="2" id="KW-0238">DNA-binding</keyword>
<dbReference type="AlphaFoldDB" id="A0A2Y9AUX5"/>
<dbReference type="InterPro" id="IPR011711">
    <property type="entry name" value="GntR_C"/>
</dbReference>
<dbReference type="EMBL" id="UETC01000007">
    <property type="protein sequence ID" value="SSA48170.1"/>
    <property type="molecule type" value="Genomic_DNA"/>
</dbReference>
<evidence type="ECO:0000256" key="3">
    <source>
        <dbReference type="ARBA" id="ARBA00023163"/>
    </source>
</evidence>
<evidence type="ECO:0000256" key="2">
    <source>
        <dbReference type="ARBA" id="ARBA00023125"/>
    </source>
</evidence>
<evidence type="ECO:0000256" key="1">
    <source>
        <dbReference type="ARBA" id="ARBA00023015"/>
    </source>
</evidence>
<keyword evidence="7" id="KW-1185">Reference proteome</keyword>
<evidence type="ECO:0000313" key="5">
    <source>
        <dbReference type="EMBL" id="PWJ16946.1"/>
    </source>
</evidence>
<dbReference type="Proteomes" id="UP000251571">
    <property type="component" value="Unassembled WGS sequence"/>
</dbReference>
<keyword evidence="3" id="KW-0804">Transcription</keyword>
<dbReference type="InterPro" id="IPR008920">
    <property type="entry name" value="TF_FadR/GntR_C"/>
</dbReference>
<sequence length="66" mass="7166">MGEVLRRAKLPKEIWRQHAEIADAIAAGDPDRAERLMTEHDLDAARTLAAALVASLDASTDKDARA</sequence>
<dbReference type="GO" id="GO:0003677">
    <property type="term" value="F:DNA binding"/>
    <property type="evidence" value="ECO:0007669"/>
    <property type="project" value="UniProtKB-KW"/>
</dbReference>
<evidence type="ECO:0000313" key="8">
    <source>
        <dbReference type="Proteomes" id="UP000251571"/>
    </source>
</evidence>
<keyword evidence="1" id="KW-0805">Transcription regulation</keyword>
<name>A0A2Y9AUX5_9RHOB</name>
<dbReference type="EMBL" id="QGDJ01000007">
    <property type="protein sequence ID" value="PWJ16946.1"/>
    <property type="molecule type" value="Genomic_DNA"/>
</dbReference>
<feature type="domain" description="GntR C-terminal" evidence="4">
    <location>
        <begin position="6"/>
        <end position="40"/>
    </location>
</feature>
<dbReference type="Proteomes" id="UP000245839">
    <property type="component" value="Unassembled WGS sequence"/>
</dbReference>
<reference evidence="6 8" key="1">
    <citation type="submission" date="2016-10" db="EMBL/GenBank/DDBJ databases">
        <authorList>
            <person name="Cai Z."/>
        </authorList>
    </citation>
    <scope>NUCLEOTIDE SEQUENCE [LARGE SCALE GENOMIC DNA]</scope>
    <source>
        <strain evidence="6 8">DSM 25227</strain>
    </source>
</reference>
<dbReference type="SUPFAM" id="SSF48008">
    <property type="entry name" value="GntR ligand-binding domain-like"/>
    <property type="match status" value="1"/>
</dbReference>
<reference evidence="5 7" key="2">
    <citation type="submission" date="2018-03" db="EMBL/GenBank/DDBJ databases">
        <title>Genomic Encyclopedia of Archaeal and Bacterial Type Strains, Phase II (KMG-II): from individual species to whole genera.</title>
        <authorList>
            <person name="Goeker M."/>
        </authorList>
    </citation>
    <scope>NUCLEOTIDE SEQUENCE [LARGE SCALE GENOMIC DNA]</scope>
    <source>
        <strain evidence="5 7">DSM 25227</strain>
    </source>
</reference>
<accession>A0A2Y9AUX5</accession>
<organism evidence="6 8">
    <name type="scientific">Jannaschia seohaensis</name>
    <dbReference type="NCBI Taxonomy" id="475081"/>
    <lineage>
        <taxon>Bacteria</taxon>
        <taxon>Pseudomonadati</taxon>
        <taxon>Pseudomonadota</taxon>
        <taxon>Alphaproteobacteria</taxon>
        <taxon>Rhodobacterales</taxon>
        <taxon>Roseobacteraceae</taxon>
        <taxon>Jannaschia</taxon>
    </lineage>
</organism>